<feature type="compositionally biased region" description="Pro residues" evidence="1">
    <location>
        <begin position="161"/>
        <end position="172"/>
    </location>
</feature>
<evidence type="ECO:0000256" key="1">
    <source>
        <dbReference type="SAM" id="MobiDB-lite"/>
    </source>
</evidence>
<feature type="compositionally biased region" description="Polar residues" evidence="1">
    <location>
        <begin position="58"/>
        <end position="67"/>
    </location>
</feature>
<feature type="region of interest" description="Disordered" evidence="1">
    <location>
        <begin position="146"/>
        <end position="201"/>
    </location>
</feature>
<feature type="compositionally biased region" description="Low complexity" evidence="1">
    <location>
        <begin position="146"/>
        <end position="160"/>
    </location>
</feature>
<feature type="region of interest" description="Disordered" evidence="1">
    <location>
        <begin position="1"/>
        <end position="73"/>
    </location>
</feature>
<comment type="caution">
    <text evidence="2">The sequence shown here is derived from an EMBL/GenBank/DDBJ whole genome shotgun (WGS) entry which is preliminary data.</text>
</comment>
<organism evidence="2 3">
    <name type="scientific">Favolaschia claudopus</name>
    <dbReference type="NCBI Taxonomy" id="2862362"/>
    <lineage>
        <taxon>Eukaryota</taxon>
        <taxon>Fungi</taxon>
        <taxon>Dikarya</taxon>
        <taxon>Basidiomycota</taxon>
        <taxon>Agaricomycotina</taxon>
        <taxon>Agaricomycetes</taxon>
        <taxon>Agaricomycetidae</taxon>
        <taxon>Agaricales</taxon>
        <taxon>Marasmiineae</taxon>
        <taxon>Mycenaceae</taxon>
        <taxon>Favolaschia</taxon>
    </lineage>
</organism>
<dbReference type="AlphaFoldDB" id="A0AAW0AWX4"/>
<protein>
    <submittedName>
        <fullName evidence="2">Uncharacterized protein</fullName>
    </submittedName>
</protein>
<sequence length="235" mass="25821">MHTEQSAPDAWGNGAGFPSSLSSHKYIHPDRRRRRYTTNPPSSHVSSLSYTRNDKAKQNPTLTSNSLARARRQHRVWERRGVVSVTSPRPWTLWGGNFSTSIFSSPPALLALLLPPLRAAQNSSSSRHDSTTLSLDLSITIPYQGTSLTPTSTLRSSTTPPSTPVTANPPSPIYQSQSQSSLPKALIGPKTYSRRNESPRKRMTLNALIQRAAWTAGRATGIRRDTATPNVRRVG</sequence>
<name>A0AAW0AWX4_9AGAR</name>
<reference evidence="2 3" key="1">
    <citation type="journal article" date="2024" name="J Genomics">
        <title>Draft genome sequencing and assembly of Favolaschia claudopus CIRM-BRFM 2984 isolated from oak limbs.</title>
        <authorList>
            <person name="Navarro D."/>
            <person name="Drula E."/>
            <person name="Chaduli D."/>
            <person name="Cazenave R."/>
            <person name="Ahrendt S."/>
            <person name="Wang J."/>
            <person name="Lipzen A."/>
            <person name="Daum C."/>
            <person name="Barry K."/>
            <person name="Grigoriev I.V."/>
            <person name="Favel A."/>
            <person name="Rosso M.N."/>
            <person name="Martin F."/>
        </authorList>
    </citation>
    <scope>NUCLEOTIDE SEQUENCE [LARGE SCALE GENOMIC DNA]</scope>
    <source>
        <strain evidence="2 3">CIRM-BRFM 2984</strain>
    </source>
</reference>
<evidence type="ECO:0000313" key="2">
    <source>
        <dbReference type="EMBL" id="KAK7017260.1"/>
    </source>
</evidence>
<dbReference type="EMBL" id="JAWWNJ010000048">
    <property type="protein sequence ID" value="KAK7017260.1"/>
    <property type="molecule type" value="Genomic_DNA"/>
</dbReference>
<feature type="compositionally biased region" description="Polar residues" evidence="1">
    <location>
        <begin position="37"/>
        <end position="51"/>
    </location>
</feature>
<gene>
    <name evidence="2" type="ORF">R3P38DRAFT_3360708</name>
</gene>
<keyword evidence="3" id="KW-1185">Reference proteome</keyword>
<proteinExistence type="predicted"/>
<evidence type="ECO:0000313" key="3">
    <source>
        <dbReference type="Proteomes" id="UP001362999"/>
    </source>
</evidence>
<dbReference type="Proteomes" id="UP001362999">
    <property type="component" value="Unassembled WGS sequence"/>
</dbReference>
<accession>A0AAW0AWX4</accession>